<dbReference type="STRING" id="418985.A0A1V9XPV5"/>
<dbReference type="AlphaFoldDB" id="A0A1V9XPV5"/>
<name>A0A1V9XPV5_9ACAR</name>
<dbReference type="InterPro" id="IPR042465">
    <property type="entry name" value="XXLT1"/>
</dbReference>
<dbReference type="Proteomes" id="UP000192247">
    <property type="component" value="Unassembled WGS sequence"/>
</dbReference>
<reference evidence="1 2" key="1">
    <citation type="journal article" date="2017" name="Gigascience">
        <title>Draft genome of the honey bee ectoparasitic mite, Tropilaelaps mercedesae, is shaped by the parasitic life history.</title>
        <authorList>
            <person name="Dong X."/>
            <person name="Armstrong S.D."/>
            <person name="Xia D."/>
            <person name="Makepeace B.L."/>
            <person name="Darby A.C."/>
            <person name="Kadowaki T."/>
        </authorList>
    </citation>
    <scope>NUCLEOTIDE SEQUENCE [LARGE SCALE GENOMIC DNA]</scope>
    <source>
        <strain evidence="1">Wuxi-XJTLU</strain>
    </source>
</reference>
<dbReference type="SUPFAM" id="SSF53448">
    <property type="entry name" value="Nucleotide-diphospho-sugar transferases"/>
    <property type="match status" value="1"/>
</dbReference>
<dbReference type="FunCoup" id="A0A1V9XPV5">
    <property type="interactions" value="376"/>
</dbReference>
<dbReference type="GO" id="GO:0005789">
    <property type="term" value="C:endoplasmic reticulum membrane"/>
    <property type="evidence" value="ECO:0007669"/>
    <property type="project" value="TreeGrafter"/>
</dbReference>
<dbReference type="GO" id="GO:0016266">
    <property type="term" value="P:protein O-linked glycosylation via N-acetyl-galactosamine"/>
    <property type="evidence" value="ECO:0007669"/>
    <property type="project" value="TreeGrafter"/>
</dbReference>
<comment type="caution">
    <text evidence="1">The sequence shown here is derived from an EMBL/GenBank/DDBJ whole genome shotgun (WGS) entry which is preliminary data.</text>
</comment>
<sequence>EMRTSFRYSLYDVEQFERRERKTIWLMRRFFFAKWIPRYNDDIFFMTPFFHRVFAGKLQRAIFLDADLQFRADIADLWAKFAEFTKDNLIGIAPDLQPHYRAEFSLYRRNHSGTDVGLPRPGKQGFNTGVMLMDFGRMSNSKRYNNLLVKKSLLELTQKYEFYGYLGHQDFFTILGIEYPEMFYLLDCTWNRQLDTSWKVHYNLKIFELYHRCPGPIRIYHGNGNNKIPPEPTSGPK</sequence>
<keyword evidence="1" id="KW-0808">Transferase</keyword>
<gene>
    <name evidence="1" type="ORF">BIW11_08366</name>
</gene>
<organism evidence="1 2">
    <name type="scientific">Tropilaelaps mercedesae</name>
    <dbReference type="NCBI Taxonomy" id="418985"/>
    <lineage>
        <taxon>Eukaryota</taxon>
        <taxon>Metazoa</taxon>
        <taxon>Ecdysozoa</taxon>
        <taxon>Arthropoda</taxon>
        <taxon>Chelicerata</taxon>
        <taxon>Arachnida</taxon>
        <taxon>Acari</taxon>
        <taxon>Parasitiformes</taxon>
        <taxon>Mesostigmata</taxon>
        <taxon>Gamasina</taxon>
        <taxon>Dermanyssoidea</taxon>
        <taxon>Laelapidae</taxon>
        <taxon>Tropilaelaps</taxon>
    </lineage>
</organism>
<dbReference type="InterPro" id="IPR002495">
    <property type="entry name" value="Glyco_trans_8"/>
</dbReference>
<dbReference type="PANTHER" id="PTHR46612">
    <property type="entry name" value="XYLOSIDE XYLOSYLTRANSFERASE 1"/>
    <property type="match status" value="1"/>
</dbReference>
<evidence type="ECO:0000313" key="2">
    <source>
        <dbReference type="Proteomes" id="UP000192247"/>
    </source>
</evidence>
<dbReference type="EMBL" id="MNPL01006280">
    <property type="protein sequence ID" value="OQR75516.1"/>
    <property type="molecule type" value="Genomic_DNA"/>
</dbReference>
<protein>
    <submittedName>
        <fullName evidence="1">Xyloside xylosyltransferase 1-like</fullName>
    </submittedName>
</protein>
<dbReference type="PANTHER" id="PTHR46612:SF1">
    <property type="entry name" value="XYLOSIDE XYLOSYLTRANSFERASE 1"/>
    <property type="match status" value="1"/>
</dbReference>
<dbReference type="Gene3D" id="3.90.550.10">
    <property type="entry name" value="Spore Coat Polysaccharide Biosynthesis Protein SpsA, Chain A"/>
    <property type="match status" value="1"/>
</dbReference>
<dbReference type="Pfam" id="PF01501">
    <property type="entry name" value="Glyco_transf_8"/>
    <property type="match status" value="1"/>
</dbReference>
<proteinExistence type="predicted"/>
<dbReference type="OrthoDB" id="411524at2759"/>
<dbReference type="InterPro" id="IPR029044">
    <property type="entry name" value="Nucleotide-diphossugar_trans"/>
</dbReference>
<keyword evidence="2" id="KW-1185">Reference proteome</keyword>
<dbReference type="InParanoid" id="A0A1V9XPV5"/>
<dbReference type="GO" id="GO:0140560">
    <property type="term" value="F:xylosyl alpha-1,3-xylosyltransferase activity"/>
    <property type="evidence" value="ECO:0007669"/>
    <property type="project" value="TreeGrafter"/>
</dbReference>
<evidence type="ECO:0000313" key="1">
    <source>
        <dbReference type="EMBL" id="OQR75516.1"/>
    </source>
</evidence>
<accession>A0A1V9XPV5</accession>
<feature type="non-terminal residue" evidence="1">
    <location>
        <position position="1"/>
    </location>
</feature>